<gene>
    <name evidence="1" type="ORF">GNP95_15220</name>
</gene>
<proteinExistence type="predicted"/>
<dbReference type="AlphaFoldDB" id="A0A7X2Z2N2"/>
<dbReference type="OrthoDB" id="2553962at2"/>
<comment type="caution">
    <text evidence="1">The sequence shown here is derived from an EMBL/GenBank/DDBJ whole genome shotgun (WGS) entry which is preliminary data.</text>
</comment>
<name>A0A7X2Z2N2_9BACL</name>
<protein>
    <submittedName>
        <fullName evidence="1">Uncharacterized protein</fullName>
    </submittedName>
</protein>
<evidence type="ECO:0000313" key="2">
    <source>
        <dbReference type="Proteomes" id="UP000447876"/>
    </source>
</evidence>
<dbReference type="RefSeq" id="WP_155611728.1">
    <property type="nucleotide sequence ID" value="NZ_WNZW01000005.1"/>
</dbReference>
<evidence type="ECO:0000313" key="1">
    <source>
        <dbReference type="EMBL" id="MUG46340.1"/>
    </source>
</evidence>
<dbReference type="Proteomes" id="UP000447876">
    <property type="component" value="Unassembled WGS sequence"/>
</dbReference>
<accession>A0A7X2Z2N2</accession>
<organism evidence="1 2">
    <name type="scientific">Paenibacillus woosongensis</name>
    <dbReference type="NCBI Taxonomy" id="307580"/>
    <lineage>
        <taxon>Bacteria</taxon>
        <taxon>Bacillati</taxon>
        <taxon>Bacillota</taxon>
        <taxon>Bacilli</taxon>
        <taxon>Bacillales</taxon>
        <taxon>Paenibacillaceae</taxon>
        <taxon>Paenibacillus</taxon>
    </lineage>
</organism>
<sequence>MTDLQLTQSFSMLALNAQRSLEMITAKKVALRCIAAAVILEVYLDQGFTQTKNQLALKKDVLEQSHTMLFQEIILKSLARQNAKKSWDLRDWLKRASMLPGSTLKKLEQAVSGSLKELGLLEEIPHLLGCDLYFDSAGVNIKEYRSDIQEYSSISENIRAEILEDGPVTDETICMLWLLRESGCMHDFFSRNELDIVSARMYKLYQGAPLAKALYPIRIHRGIELAAKQFFRMKKGAVKTQVGSGLNFLFPILERSQAVFIDLEAMFSNPAARLHDVKQRLESKGHTVTVLQEGQIPTIKIDNIVYQAIPHAIYGRVPIHGVRLIPKPLI</sequence>
<dbReference type="EMBL" id="WNZW01000005">
    <property type="protein sequence ID" value="MUG46340.1"/>
    <property type="molecule type" value="Genomic_DNA"/>
</dbReference>
<reference evidence="1 2" key="1">
    <citation type="submission" date="2019-11" db="EMBL/GenBank/DDBJ databases">
        <title>Draft genome sequences of five Paenibacillus species of dairy origin.</title>
        <authorList>
            <person name="Olajide A.M."/>
            <person name="Chen S."/>
            <person name="Lapointe G."/>
        </authorList>
    </citation>
    <scope>NUCLEOTIDE SEQUENCE [LARGE SCALE GENOMIC DNA]</scope>
    <source>
        <strain evidence="1 2">12CR55</strain>
    </source>
</reference>